<protein>
    <submittedName>
        <fullName evidence="1">Uncharacterized protein</fullName>
    </submittedName>
</protein>
<dbReference type="EMBL" id="OA564390">
    <property type="protein sequence ID" value="CAD7194121.1"/>
    <property type="molecule type" value="Genomic_DNA"/>
</dbReference>
<dbReference type="AlphaFoldDB" id="A0A7R8Z4D5"/>
<sequence>MLSLQYNLPSDVGRNEPMPRVIEDAMLMFDKQTNRHRDLCDDTKRTDAMAMRYEKRVACRRVAYWKYHVAS</sequence>
<organism evidence="1">
    <name type="scientific">Timema douglasi</name>
    <name type="common">Walking stick</name>
    <dbReference type="NCBI Taxonomy" id="61478"/>
    <lineage>
        <taxon>Eukaryota</taxon>
        <taxon>Metazoa</taxon>
        <taxon>Ecdysozoa</taxon>
        <taxon>Arthropoda</taxon>
        <taxon>Hexapoda</taxon>
        <taxon>Insecta</taxon>
        <taxon>Pterygota</taxon>
        <taxon>Neoptera</taxon>
        <taxon>Polyneoptera</taxon>
        <taxon>Phasmatodea</taxon>
        <taxon>Timematodea</taxon>
        <taxon>Timematoidea</taxon>
        <taxon>Timematidae</taxon>
        <taxon>Timema</taxon>
    </lineage>
</organism>
<reference evidence="1" key="1">
    <citation type="submission" date="2020-11" db="EMBL/GenBank/DDBJ databases">
        <authorList>
            <person name="Tran Van P."/>
        </authorList>
    </citation>
    <scope>NUCLEOTIDE SEQUENCE</scope>
</reference>
<accession>A0A7R8Z4D5</accession>
<name>A0A7R8Z4D5_TIMDO</name>
<evidence type="ECO:0000313" key="1">
    <source>
        <dbReference type="EMBL" id="CAD7194121.1"/>
    </source>
</evidence>
<gene>
    <name evidence="1" type="ORF">TDIB3V08_LOCUS555</name>
</gene>
<proteinExistence type="predicted"/>